<dbReference type="Pfam" id="PF02518">
    <property type="entry name" value="HATPase_c"/>
    <property type="match status" value="1"/>
</dbReference>
<dbReference type="GO" id="GO:0000155">
    <property type="term" value="F:phosphorelay sensor kinase activity"/>
    <property type="evidence" value="ECO:0007669"/>
    <property type="project" value="InterPro"/>
</dbReference>
<dbReference type="InterPro" id="IPR009057">
    <property type="entry name" value="Homeodomain-like_sf"/>
</dbReference>
<dbReference type="InterPro" id="IPR018060">
    <property type="entry name" value="HTH_AraC"/>
</dbReference>
<proteinExistence type="predicted"/>
<feature type="domain" description="Response regulatory" evidence="15">
    <location>
        <begin position="1146"/>
        <end position="1261"/>
    </location>
</feature>
<dbReference type="Gene3D" id="1.10.10.60">
    <property type="entry name" value="Homeodomain-like"/>
    <property type="match status" value="1"/>
</dbReference>
<dbReference type="SUPFAM" id="SSF63829">
    <property type="entry name" value="Calcium-dependent phosphotriesterase"/>
    <property type="match status" value="1"/>
</dbReference>
<keyword evidence="8" id="KW-0902">Two-component regulatory system</keyword>
<evidence type="ECO:0000256" key="2">
    <source>
        <dbReference type="ARBA" id="ARBA00012438"/>
    </source>
</evidence>
<dbReference type="Pfam" id="PF07494">
    <property type="entry name" value="Reg_prop"/>
    <property type="match status" value="6"/>
</dbReference>
<dbReference type="SUPFAM" id="SSF50998">
    <property type="entry name" value="Quinoprotein alcohol dehydrogenase-like"/>
    <property type="match status" value="1"/>
</dbReference>
<keyword evidence="6" id="KW-0418">Kinase</keyword>
<evidence type="ECO:0000313" key="16">
    <source>
        <dbReference type="EMBL" id="MCY1723058.1"/>
    </source>
</evidence>
<keyword evidence="4" id="KW-0808">Transferase</keyword>
<dbReference type="InterPro" id="IPR013783">
    <property type="entry name" value="Ig-like_fold"/>
</dbReference>
<sequence>MSQGLKGNNIKPVFASLFIYFTFLIHSFAAATPESQYKFMHIDVNDGLSNNEVHAILKDSNGFMWFGTSRGLNRFDGTKFKIYKYQPDENSSMPFNSIDFLFEDPDQNIWIRSLSEFAIFNSEKESFTSADSYYKNTSIPLFGLRSLFTDHAGNLWFLNQNQKLYKYATGDLSVDSIQYIPSNASAVNSYLKDLKEDSNHKVWAVSNAGELVKINPGSYEIEYSCQLDSDYKNETNNFNLFIDKDDDIWIYSPGQPNGLYFLRSGSNEVIHYTELSTPLKLNSVLVSSVTEDDEGEIWIATDHGGINIFDKKTQSILYVQSDRMNDYCISQNSVTCLYKDRQGIIWAGTFKKGVSYYHKNLIRFDHYAHQPANPNSLPFNDVNCFAEDDRGNLWIGTNGGGLIYFDRAKNTFKTYLHNPDNTESLASNIIVSLYIDAYKQLWIGTYFGGLDRFDGQKFYHHRHKPGDSTTLADDRVWEIMEDSKKNFWVGTLNGGLNLYDHERERFFHYRAYEMNSVGSNFITSIVEDSESNLWIGTSDGLDVLNLTTKQFKHFAPSPGVPGKLSNKNAIDLHEDSHGLIWIATNEGLNIYSKTENVFRNLTEKEGLPDSNIKTIIEDQHGNLWISTTIGISRISILNYSEQLKLSELQFDVVSYNKLDGLQGKEFNEKAAYRMRSGEVVFGGANGFNLFIPENLDDNFPENKVVLTNFKVFNRNVKVGEPFRKRIILEKSVLAQNEITLYHNENVFSFEFAALNFFHPEKNSFEYLLDGFNTEWLKVDASNDITFTNLNAGDYQLRIRVSDDGKNWKEMQQPLKIKILPPYWKTKVAYFLYFLLIISIFYIARKMMLERQRLKLEAQHEHLEAVRMQELDALKTRFFMNISHEFRTPLTLILTPIEKLLSLKTDSQQKTQLELIHRNASRLLSMVNQLLDFRKLEVQAIKAKPKWGELVSFSKHIGESFSDMAENKQIDYKFKAGEAHLYTYFDHDKVEKILSNLLSNAYKFTPENGEISLALELRKNQFASEEEKKTGTFIATVKDSGIGISPEKQNKIFDRFFQDDLPGDFVQQGSGIGLSMVKEYVEILGGSIRVESTDGNGSSFAVNLPVQLFSEKEIEVNKLQEPVKKSEFVISITTETTDAAYDSEKKTILLVEDNHDFRNYLKNHLNGRYNILEAPHGKAGWEQVLKHMPDLVVSDVMMPQMNGVELCSKIKNDARTSHVPVILLTAKVETEDTLEGFSSGADDYISKPFDFRILETRIGNIISTREKLQHRYQSMLGINPEKIKVKSLDEEFIKKALEIVEENMANAGFSVEDMAQELAMSRVSLYKKLLSLTKTPPVEFIRIIRLKRAADYMKDSQMSVSEIAYKVGFNSPRYFSKYFKEFYKELPSEYIKKYRKSRRGFRF</sequence>
<dbReference type="Gene3D" id="3.40.50.2300">
    <property type="match status" value="1"/>
</dbReference>
<dbReference type="GO" id="GO:0043565">
    <property type="term" value="F:sequence-specific DNA binding"/>
    <property type="evidence" value="ECO:0007669"/>
    <property type="project" value="InterPro"/>
</dbReference>
<dbReference type="EMBL" id="JAPOHD010000066">
    <property type="protein sequence ID" value="MCY1723058.1"/>
    <property type="molecule type" value="Genomic_DNA"/>
</dbReference>
<dbReference type="GO" id="GO:0003700">
    <property type="term" value="F:DNA-binding transcription factor activity"/>
    <property type="evidence" value="ECO:0007669"/>
    <property type="project" value="InterPro"/>
</dbReference>
<evidence type="ECO:0000256" key="5">
    <source>
        <dbReference type="ARBA" id="ARBA00022741"/>
    </source>
</evidence>
<evidence type="ECO:0000256" key="7">
    <source>
        <dbReference type="ARBA" id="ARBA00022840"/>
    </source>
</evidence>
<accession>A0A9X3J820</accession>
<organism evidence="16 17">
    <name type="scientific">Draconibacterium aestuarii</name>
    <dbReference type="NCBI Taxonomy" id="2998507"/>
    <lineage>
        <taxon>Bacteria</taxon>
        <taxon>Pseudomonadati</taxon>
        <taxon>Bacteroidota</taxon>
        <taxon>Bacteroidia</taxon>
        <taxon>Marinilabiliales</taxon>
        <taxon>Prolixibacteraceae</taxon>
        <taxon>Draconibacterium</taxon>
    </lineage>
</organism>
<feature type="domain" description="HTH araC/xylS-type" evidence="13">
    <location>
        <begin position="1293"/>
        <end position="1392"/>
    </location>
</feature>
<evidence type="ECO:0000259" key="13">
    <source>
        <dbReference type="PROSITE" id="PS01124"/>
    </source>
</evidence>
<evidence type="ECO:0000256" key="6">
    <source>
        <dbReference type="ARBA" id="ARBA00022777"/>
    </source>
</evidence>
<evidence type="ECO:0000256" key="11">
    <source>
        <dbReference type="ARBA" id="ARBA00023163"/>
    </source>
</evidence>
<name>A0A9X3J820_9BACT</name>
<evidence type="ECO:0000259" key="14">
    <source>
        <dbReference type="PROSITE" id="PS50109"/>
    </source>
</evidence>
<dbReference type="InterPro" id="IPR005467">
    <property type="entry name" value="His_kinase_dom"/>
</dbReference>
<dbReference type="Pfam" id="PF00512">
    <property type="entry name" value="HisKA"/>
    <property type="match status" value="1"/>
</dbReference>
<reference evidence="16" key="1">
    <citation type="submission" date="2022-11" db="EMBL/GenBank/DDBJ databases">
        <title>Marilongibacter aestuarii gen. nov., sp. nov., isolated from tidal flat sediment.</title>
        <authorList>
            <person name="Jiayan W."/>
        </authorList>
    </citation>
    <scope>NUCLEOTIDE SEQUENCE</scope>
    <source>
        <strain evidence="16">Z1-6</strain>
    </source>
</reference>
<dbReference type="InterPro" id="IPR003594">
    <property type="entry name" value="HATPase_dom"/>
</dbReference>
<dbReference type="Gene3D" id="2.60.40.10">
    <property type="entry name" value="Immunoglobulins"/>
    <property type="match status" value="1"/>
</dbReference>
<keyword evidence="3 12" id="KW-0597">Phosphoprotein</keyword>
<feature type="domain" description="Histidine kinase" evidence="14">
    <location>
        <begin position="880"/>
        <end position="1107"/>
    </location>
</feature>
<dbReference type="SUPFAM" id="SSF47384">
    <property type="entry name" value="Homodimeric domain of signal transducing histidine kinase"/>
    <property type="match status" value="1"/>
</dbReference>
<evidence type="ECO:0000256" key="9">
    <source>
        <dbReference type="ARBA" id="ARBA00023015"/>
    </source>
</evidence>
<dbReference type="InterPro" id="IPR015943">
    <property type="entry name" value="WD40/YVTN_repeat-like_dom_sf"/>
</dbReference>
<dbReference type="InterPro" id="IPR011047">
    <property type="entry name" value="Quinoprotein_ADH-like_sf"/>
</dbReference>
<keyword evidence="9" id="KW-0805">Transcription regulation</keyword>
<dbReference type="Gene3D" id="2.130.10.10">
    <property type="entry name" value="YVTN repeat-like/Quinoprotein amine dehydrogenase"/>
    <property type="match status" value="2"/>
</dbReference>
<dbReference type="CDD" id="cd00082">
    <property type="entry name" value="HisKA"/>
    <property type="match status" value="1"/>
</dbReference>
<evidence type="ECO:0000256" key="8">
    <source>
        <dbReference type="ARBA" id="ARBA00023012"/>
    </source>
</evidence>
<keyword evidence="10" id="KW-0238">DNA-binding</keyword>
<dbReference type="RefSeq" id="WP_343335383.1">
    <property type="nucleotide sequence ID" value="NZ_JAPOHD010000066.1"/>
</dbReference>
<comment type="caution">
    <text evidence="16">The sequence shown here is derived from an EMBL/GenBank/DDBJ whole genome shotgun (WGS) entry which is preliminary data.</text>
</comment>
<evidence type="ECO:0000259" key="15">
    <source>
        <dbReference type="PROSITE" id="PS50110"/>
    </source>
</evidence>
<dbReference type="GO" id="GO:0005524">
    <property type="term" value="F:ATP binding"/>
    <property type="evidence" value="ECO:0007669"/>
    <property type="project" value="UniProtKB-KW"/>
</dbReference>
<dbReference type="SMART" id="SM00342">
    <property type="entry name" value="HTH_ARAC"/>
    <property type="match status" value="1"/>
</dbReference>
<evidence type="ECO:0000256" key="1">
    <source>
        <dbReference type="ARBA" id="ARBA00000085"/>
    </source>
</evidence>
<dbReference type="PANTHER" id="PTHR43547">
    <property type="entry name" value="TWO-COMPONENT HISTIDINE KINASE"/>
    <property type="match status" value="1"/>
</dbReference>
<dbReference type="SMART" id="SM00448">
    <property type="entry name" value="REC"/>
    <property type="match status" value="1"/>
</dbReference>
<dbReference type="Proteomes" id="UP001145087">
    <property type="component" value="Unassembled WGS sequence"/>
</dbReference>
<dbReference type="CDD" id="cd17574">
    <property type="entry name" value="REC_OmpR"/>
    <property type="match status" value="1"/>
</dbReference>
<dbReference type="InterPro" id="IPR011110">
    <property type="entry name" value="Reg_prop"/>
</dbReference>
<evidence type="ECO:0000256" key="4">
    <source>
        <dbReference type="ARBA" id="ARBA00022679"/>
    </source>
</evidence>
<feature type="modified residue" description="4-aspartylphosphate" evidence="12">
    <location>
        <position position="1194"/>
    </location>
</feature>
<dbReference type="EC" id="2.7.13.3" evidence="2"/>
<dbReference type="InterPro" id="IPR004358">
    <property type="entry name" value="Sig_transdc_His_kin-like_C"/>
</dbReference>
<dbReference type="Pfam" id="PF00072">
    <property type="entry name" value="Response_reg"/>
    <property type="match status" value="1"/>
</dbReference>
<dbReference type="FunFam" id="3.40.50.2300:FF:000138">
    <property type="entry name" value="Two-component system sensor histidine kinase/response regulator"/>
    <property type="match status" value="1"/>
</dbReference>
<dbReference type="InterPro" id="IPR001789">
    <property type="entry name" value="Sig_transdc_resp-reg_receiver"/>
</dbReference>
<dbReference type="PROSITE" id="PS50109">
    <property type="entry name" value="HIS_KIN"/>
    <property type="match status" value="1"/>
</dbReference>
<evidence type="ECO:0000256" key="10">
    <source>
        <dbReference type="ARBA" id="ARBA00023125"/>
    </source>
</evidence>
<keyword evidence="11" id="KW-0804">Transcription</keyword>
<comment type="catalytic activity">
    <reaction evidence="1">
        <text>ATP + protein L-histidine = ADP + protein N-phospho-L-histidine.</text>
        <dbReference type="EC" id="2.7.13.3"/>
    </reaction>
</comment>
<protein>
    <recommendedName>
        <fullName evidence="2">histidine kinase</fullName>
        <ecNumber evidence="2">2.7.13.3</ecNumber>
    </recommendedName>
</protein>
<dbReference type="Pfam" id="PF07495">
    <property type="entry name" value="Y_Y_Y"/>
    <property type="match status" value="1"/>
</dbReference>
<keyword evidence="17" id="KW-1185">Reference proteome</keyword>
<dbReference type="SUPFAM" id="SSF46689">
    <property type="entry name" value="Homeodomain-like"/>
    <property type="match status" value="1"/>
</dbReference>
<dbReference type="SMART" id="SM00388">
    <property type="entry name" value="HisKA"/>
    <property type="match status" value="1"/>
</dbReference>
<dbReference type="InterPro" id="IPR011123">
    <property type="entry name" value="Y_Y_Y"/>
</dbReference>
<dbReference type="SUPFAM" id="SSF55874">
    <property type="entry name" value="ATPase domain of HSP90 chaperone/DNA topoisomerase II/histidine kinase"/>
    <property type="match status" value="1"/>
</dbReference>
<evidence type="ECO:0000256" key="12">
    <source>
        <dbReference type="PROSITE-ProRule" id="PRU00169"/>
    </source>
</evidence>
<dbReference type="SMART" id="SM00387">
    <property type="entry name" value="HATPase_c"/>
    <property type="match status" value="1"/>
</dbReference>
<dbReference type="PRINTS" id="PR00344">
    <property type="entry name" value="BCTRLSENSOR"/>
</dbReference>
<evidence type="ECO:0000256" key="3">
    <source>
        <dbReference type="ARBA" id="ARBA00022553"/>
    </source>
</evidence>
<dbReference type="InterPro" id="IPR018062">
    <property type="entry name" value="HTH_AraC-typ_CS"/>
</dbReference>
<dbReference type="Gene3D" id="3.30.565.10">
    <property type="entry name" value="Histidine kinase-like ATPase, C-terminal domain"/>
    <property type="match status" value="1"/>
</dbReference>
<dbReference type="Gene3D" id="1.10.287.130">
    <property type="match status" value="1"/>
</dbReference>
<dbReference type="InterPro" id="IPR011006">
    <property type="entry name" value="CheY-like_superfamily"/>
</dbReference>
<dbReference type="SUPFAM" id="SSF52172">
    <property type="entry name" value="CheY-like"/>
    <property type="match status" value="1"/>
</dbReference>
<gene>
    <name evidence="16" type="ORF">OU798_22105</name>
</gene>
<dbReference type="InterPro" id="IPR036097">
    <property type="entry name" value="HisK_dim/P_sf"/>
</dbReference>
<dbReference type="PROSITE" id="PS00041">
    <property type="entry name" value="HTH_ARAC_FAMILY_1"/>
    <property type="match status" value="1"/>
</dbReference>
<dbReference type="Pfam" id="PF12833">
    <property type="entry name" value="HTH_18"/>
    <property type="match status" value="1"/>
</dbReference>
<keyword evidence="5" id="KW-0547">Nucleotide-binding</keyword>
<dbReference type="FunFam" id="3.30.565.10:FF:000037">
    <property type="entry name" value="Hybrid sensor histidine kinase/response regulator"/>
    <property type="match status" value="1"/>
</dbReference>
<evidence type="ECO:0000313" key="17">
    <source>
        <dbReference type="Proteomes" id="UP001145087"/>
    </source>
</evidence>
<dbReference type="InterPro" id="IPR003661">
    <property type="entry name" value="HisK_dim/P_dom"/>
</dbReference>
<dbReference type="InterPro" id="IPR036890">
    <property type="entry name" value="HATPase_C_sf"/>
</dbReference>
<keyword evidence="7" id="KW-0067">ATP-binding</keyword>
<dbReference type="PROSITE" id="PS01124">
    <property type="entry name" value="HTH_ARAC_FAMILY_2"/>
    <property type="match status" value="1"/>
</dbReference>
<dbReference type="PANTHER" id="PTHR43547:SF2">
    <property type="entry name" value="HYBRID SIGNAL TRANSDUCTION HISTIDINE KINASE C"/>
    <property type="match status" value="1"/>
</dbReference>
<dbReference type="PROSITE" id="PS50110">
    <property type="entry name" value="RESPONSE_REGULATORY"/>
    <property type="match status" value="1"/>
</dbReference>
<dbReference type="FunFam" id="1.10.287.130:FF:000045">
    <property type="entry name" value="Two-component system sensor histidine kinase/response regulator"/>
    <property type="match status" value="1"/>
</dbReference>